<evidence type="ECO:0000313" key="1">
    <source>
        <dbReference type="EMBL" id="CCQ54498.1"/>
    </source>
</evidence>
<gene>
    <name evidence="1" type="ORF">CWATWH0005_1228</name>
</gene>
<dbReference type="Proteomes" id="UP000017981">
    <property type="component" value="Unassembled WGS sequence"/>
</dbReference>
<comment type="caution">
    <text evidence="1">The sequence shown here is derived from an EMBL/GenBank/DDBJ whole genome shotgun (WGS) entry which is preliminary data.</text>
</comment>
<evidence type="ECO:0000313" key="2">
    <source>
        <dbReference type="Proteomes" id="UP000017981"/>
    </source>
</evidence>
<sequence length="45" mass="5085">MRLNSLASFLRGKYQVAIAVNNEGTINQVRPQKTESNDKLNHSKI</sequence>
<accession>T2IN72</accession>
<dbReference type="AlphaFoldDB" id="T2IN72"/>
<reference evidence="1 2" key="1">
    <citation type="submission" date="2013-01" db="EMBL/GenBank/DDBJ databases">
        <authorList>
            <person name="Bench S."/>
        </authorList>
    </citation>
    <scope>NUCLEOTIDE SEQUENCE [LARGE SCALE GENOMIC DNA]</scope>
    <source>
        <strain evidence="1 2">WH 0005</strain>
    </source>
</reference>
<name>T2IN72_CROWT</name>
<protein>
    <submittedName>
        <fullName evidence="1">Uncharacterized protein</fullName>
    </submittedName>
</protein>
<proteinExistence type="predicted"/>
<organism evidence="1 2">
    <name type="scientific">Crocosphaera watsonii WH 0005</name>
    <dbReference type="NCBI Taxonomy" id="423472"/>
    <lineage>
        <taxon>Bacteria</taxon>
        <taxon>Bacillati</taxon>
        <taxon>Cyanobacteriota</taxon>
        <taxon>Cyanophyceae</taxon>
        <taxon>Oscillatoriophycideae</taxon>
        <taxon>Chroococcales</taxon>
        <taxon>Aphanothecaceae</taxon>
        <taxon>Crocosphaera</taxon>
    </lineage>
</organism>
<reference evidence="1 2" key="2">
    <citation type="submission" date="2013-09" db="EMBL/GenBank/DDBJ databases">
        <title>Whole genome comparison of six Crocosphaera watsonii strains with differing phenotypes.</title>
        <authorList>
            <person name="Bench S.R."/>
            <person name="Heller P."/>
            <person name="Frank I."/>
            <person name="Arciniega M."/>
            <person name="Shilova I.N."/>
            <person name="Zehr J.P."/>
        </authorList>
    </citation>
    <scope>NUCLEOTIDE SEQUENCE [LARGE SCALE GENOMIC DNA]</scope>
    <source>
        <strain evidence="1 2">WH 0005</strain>
    </source>
</reference>
<dbReference type="EMBL" id="CAQL01000167">
    <property type="protein sequence ID" value="CCQ54498.1"/>
    <property type="molecule type" value="Genomic_DNA"/>
</dbReference>